<dbReference type="Proteomes" id="UP000095143">
    <property type="component" value="Unassembled WGS sequence"/>
</dbReference>
<dbReference type="EMBL" id="MDEN01000065">
    <property type="protein sequence ID" value="OCX17381.1"/>
    <property type="molecule type" value="Genomic_DNA"/>
</dbReference>
<dbReference type="RefSeq" id="WP_065990663.1">
    <property type="nucleotide sequence ID" value="NZ_MDEN01000065.1"/>
</dbReference>
<comment type="caution">
    <text evidence="1">The sequence shown here is derived from an EMBL/GenBank/DDBJ whole genome shotgun (WGS) entry which is preliminary data.</text>
</comment>
<dbReference type="Pfam" id="PF07867">
    <property type="entry name" value="DUF1654"/>
    <property type="match status" value="1"/>
</dbReference>
<protein>
    <recommendedName>
        <fullName evidence="3">DUF1654 domain-containing protein</fullName>
    </recommendedName>
</protein>
<sequence length="81" mass="9283">MAKASAPRPPTSYELLTIRLQKAINNPMSQKRKYAILERLPEDRADDWSQILEELDDADNVTVAHRDDGSVQVFWTVVKDD</sequence>
<dbReference type="OrthoDB" id="6183446at2"/>
<evidence type="ECO:0000313" key="2">
    <source>
        <dbReference type="Proteomes" id="UP000095143"/>
    </source>
</evidence>
<name>A0A1C2DRH1_9PSED</name>
<dbReference type="AlphaFoldDB" id="A0A1C2DRH1"/>
<dbReference type="InterPro" id="IPR012449">
    <property type="entry name" value="Phage_F116_Orf28"/>
</dbReference>
<gene>
    <name evidence="1" type="ORF">BBI10_17900</name>
</gene>
<proteinExistence type="predicted"/>
<evidence type="ECO:0000313" key="1">
    <source>
        <dbReference type="EMBL" id="OCX17381.1"/>
    </source>
</evidence>
<organism evidence="1 2">
    <name type="scientific">Pseudomonas graminis</name>
    <dbReference type="NCBI Taxonomy" id="158627"/>
    <lineage>
        <taxon>Bacteria</taxon>
        <taxon>Pseudomonadati</taxon>
        <taxon>Pseudomonadota</taxon>
        <taxon>Gammaproteobacteria</taxon>
        <taxon>Pseudomonadales</taxon>
        <taxon>Pseudomonadaceae</taxon>
        <taxon>Pseudomonas</taxon>
    </lineage>
</organism>
<accession>A0A1C2DRH1</accession>
<reference evidence="1 2" key="1">
    <citation type="submission" date="2016-08" db="EMBL/GenBank/DDBJ databases">
        <title>Whole genome sequence of Pseudomonas graminis strain UASWS1507, a potential biological control agent for agriculture.</title>
        <authorList>
            <person name="Crovadore J."/>
            <person name="Calmin G."/>
            <person name="Chablais R."/>
            <person name="Cochard B."/>
            <person name="Lefort F."/>
        </authorList>
    </citation>
    <scope>NUCLEOTIDE SEQUENCE [LARGE SCALE GENOMIC DNA]</scope>
    <source>
        <strain evidence="1 2">UASWS1507</strain>
    </source>
</reference>
<evidence type="ECO:0008006" key="3">
    <source>
        <dbReference type="Google" id="ProtNLM"/>
    </source>
</evidence>